<dbReference type="EMBL" id="CP149822">
    <property type="protein sequence ID" value="WZN42230.1"/>
    <property type="molecule type" value="Genomic_DNA"/>
</dbReference>
<name>A0ABZ2YSK8_9BACT</name>
<evidence type="ECO:0000256" key="1">
    <source>
        <dbReference type="SAM" id="SignalP"/>
    </source>
</evidence>
<dbReference type="PANTHER" id="PTHR40590">
    <property type="entry name" value="CYTOPLASMIC PROTEIN-RELATED"/>
    <property type="match status" value="1"/>
</dbReference>
<feature type="signal peptide" evidence="1">
    <location>
        <begin position="1"/>
        <end position="20"/>
    </location>
</feature>
<dbReference type="RefSeq" id="WP_341837065.1">
    <property type="nucleotide sequence ID" value="NZ_CP149822.1"/>
</dbReference>
<accession>A0ABZ2YSK8</accession>
<keyword evidence="3" id="KW-1185">Reference proteome</keyword>
<evidence type="ECO:0000313" key="2">
    <source>
        <dbReference type="EMBL" id="WZN42230.1"/>
    </source>
</evidence>
<protein>
    <submittedName>
        <fullName evidence="2">TraB/GumN family protein</fullName>
    </submittedName>
</protein>
<organism evidence="2 3">
    <name type="scientific">Chitinophaga pollutisoli</name>
    <dbReference type="NCBI Taxonomy" id="3133966"/>
    <lineage>
        <taxon>Bacteria</taxon>
        <taxon>Pseudomonadati</taxon>
        <taxon>Bacteroidota</taxon>
        <taxon>Chitinophagia</taxon>
        <taxon>Chitinophagales</taxon>
        <taxon>Chitinophagaceae</taxon>
        <taxon>Chitinophaga</taxon>
    </lineage>
</organism>
<dbReference type="Pfam" id="PF01963">
    <property type="entry name" value="TraB_PrgY_gumN"/>
    <property type="match status" value="1"/>
</dbReference>
<dbReference type="PANTHER" id="PTHR40590:SF1">
    <property type="entry name" value="CYTOPLASMIC PROTEIN"/>
    <property type="match status" value="1"/>
</dbReference>
<dbReference type="InterPro" id="IPR002816">
    <property type="entry name" value="TraB/PrgY/GumN_fam"/>
</dbReference>
<sequence length="285" mass="32499">MIKKTLAFVSLLLMMLPAMAQKSLLYKISGNGLPQPSYVFGTIHMICPQDFNFPDKLAKVVRAANVIYLEMDMDDPSLMLNMAMMMQDKTPGYSLENAFSKEDYRLLQQFMNDSLSMDIENFKKMKPMVLMSLLATRLLPCKKSESYEMKLVEMAKQNNKPVEGLETIEDQMAIFDNIADTTEASSIMEYVKNMAKQRDIMNRLMASYKKQDVNALYNLVLETAETESDREEILDKRNRNWIPIMEKAMKRNLALFAVGAGHLGGDQGVLSLLKKKGYKVEPVIN</sequence>
<dbReference type="CDD" id="cd14789">
    <property type="entry name" value="Tiki"/>
    <property type="match status" value="1"/>
</dbReference>
<dbReference type="InterPro" id="IPR047111">
    <property type="entry name" value="YbaP-like"/>
</dbReference>
<feature type="chain" id="PRO_5045113396" evidence="1">
    <location>
        <begin position="21"/>
        <end position="285"/>
    </location>
</feature>
<proteinExistence type="predicted"/>
<keyword evidence="1" id="KW-0732">Signal</keyword>
<dbReference type="Proteomes" id="UP001485459">
    <property type="component" value="Chromosome"/>
</dbReference>
<reference evidence="3" key="1">
    <citation type="submission" date="2024-03" db="EMBL/GenBank/DDBJ databases">
        <title>Chitinophaga horti sp. nov., isolated from garden soil.</title>
        <authorList>
            <person name="Lee D.S."/>
            <person name="Han D.M."/>
            <person name="Baek J.H."/>
            <person name="Choi D.G."/>
            <person name="Jeon J.H."/>
            <person name="Jeon C.O."/>
        </authorList>
    </citation>
    <scope>NUCLEOTIDE SEQUENCE [LARGE SCALE GENOMIC DNA]</scope>
    <source>
        <strain evidence="3">GPA1</strain>
    </source>
</reference>
<gene>
    <name evidence="2" type="ORF">WJU16_04165</name>
</gene>
<evidence type="ECO:0000313" key="3">
    <source>
        <dbReference type="Proteomes" id="UP001485459"/>
    </source>
</evidence>